<dbReference type="InterPro" id="IPR051081">
    <property type="entry name" value="HTH_MetalResp_TranReg"/>
</dbReference>
<evidence type="ECO:0000313" key="6">
    <source>
        <dbReference type="EMBL" id="GAA2120219.1"/>
    </source>
</evidence>
<dbReference type="Proteomes" id="UP001500166">
    <property type="component" value="Unassembled WGS sequence"/>
</dbReference>
<dbReference type="InterPro" id="IPR001845">
    <property type="entry name" value="HTH_ArsR_DNA-bd_dom"/>
</dbReference>
<evidence type="ECO:0000259" key="5">
    <source>
        <dbReference type="PROSITE" id="PS50987"/>
    </source>
</evidence>
<dbReference type="PANTHER" id="PTHR33154:SF33">
    <property type="entry name" value="TRANSCRIPTIONAL REPRESSOR SDPR"/>
    <property type="match status" value="1"/>
</dbReference>
<protein>
    <recommendedName>
        <fullName evidence="5">HTH arsR-type domain-containing protein</fullName>
    </recommendedName>
</protein>
<keyword evidence="3" id="KW-0804">Transcription</keyword>
<accession>A0ABN2Y152</accession>
<evidence type="ECO:0000256" key="1">
    <source>
        <dbReference type="ARBA" id="ARBA00023015"/>
    </source>
</evidence>
<evidence type="ECO:0000256" key="3">
    <source>
        <dbReference type="ARBA" id="ARBA00023163"/>
    </source>
</evidence>
<feature type="region of interest" description="Disordered" evidence="4">
    <location>
        <begin position="249"/>
        <end position="316"/>
    </location>
</feature>
<feature type="domain" description="HTH arsR-type" evidence="5">
    <location>
        <begin position="1"/>
        <end position="95"/>
    </location>
</feature>
<feature type="compositionally biased region" description="Basic residues" evidence="4">
    <location>
        <begin position="307"/>
        <end position="316"/>
    </location>
</feature>
<dbReference type="SUPFAM" id="SSF46785">
    <property type="entry name" value="Winged helix' DNA-binding domain"/>
    <property type="match status" value="1"/>
</dbReference>
<gene>
    <name evidence="6" type="ORF">GCM10009824_21730</name>
</gene>
<dbReference type="Pfam" id="PF01022">
    <property type="entry name" value="HTH_5"/>
    <property type="match status" value="1"/>
</dbReference>
<organism evidence="6 7">
    <name type="scientific">Kocuria atrinae</name>
    <dbReference type="NCBI Taxonomy" id="592377"/>
    <lineage>
        <taxon>Bacteria</taxon>
        <taxon>Bacillati</taxon>
        <taxon>Actinomycetota</taxon>
        <taxon>Actinomycetes</taxon>
        <taxon>Micrococcales</taxon>
        <taxon>Micrococcaceae</taxon>
        <taxon>Kocuria</taxon>
    </lineage>
</organism>
<keyword evidence="7" id="KW-1185">Reference proteome</keyword>
<feature type="compositionally biased region" description="Basic and acidic residues" evidence="4">
    <location>
        <begin position="177"/>
        <end position="187"/>
    </location>
</feature>
<name>A0ABN2Y152_9MICC</name>
<dbReference type="CDD" id="cd00090">
    <property type="entry name" value="HTH_ARSR"/>
    <property type="match status" value="1"/>
</dbReference>
<feature type="compositionally biased region" description="Acidic residues" evidence="4">
    <location>
        <begin position="188"/>
        <end position="202"/>
    </location>
</feature>
<dbReference type="PRINTS" id="PR00778">
    <property type="entry name" value="HTHARSR"/>
</dbReference>
<dbReference type="RefSeq" id="WP_344225060.1">
    <property type="nucleotide sequence ID" value="NZ_BAAAQA010000022.1"/>
</dbReference>
<sequence length="316" mass="33496">MANDSYSALSDPTRRRILSALRDGPRPVGELVEELEVSQPTVSKHLKVLRDTGLVATRAEGQKRFYSVEPQPLRDVTAWIEDLLSAAAESAEPAEIKGTAESAEPTQAKDATESAAEVEAAETSASGGAPEPPEAPADEPDTAEIVSDAADVPDPDEAPPAAEEPRNLPWFTSAQAAEEHEQDRAEAEISETSEPTESEPEVAEAPIFNVISDDESEVGQENLQELLEDPEVSDISTLPDAVALDTEVEVTGASVGANTDVTSAESSADSDESDDSNSTKPEFGIPPARSGGAHRRESGLLSALTGFRRRGRSTRR</sequence>
<feature type="region of interest" description="Disordered" evidence="4">
    <location>
        <begin position="88"/>
        <end position="234"/>
    </location>
</feature>
<keyword evidence="1" id="KW-0805">Transcription regulation</keyword>
<dbReference type="SMART" id="SM00418">
    <property type="entry name" value="HTH_ARSR"/>
    <property type="match status" value="1"/>
</dbReference>
<evidence type="ECO:0000256" key="2">
    <source>
        <dbReference type="ARBA" id="ARBA00023125"/>
    </source>
</evidence>
<dbReference type="PANTHER" id="PTHR33154">
    <property type="entry name" value="TRANSCRIPTIONAL REGULATOR, ARSR FAMILY"/>
    <property type="match status" value="1"/>
</dbReference>
<dbReference type="PROSITE" id="PS50987">
    <property type="entry name" value="HTH_ARSR_2"/>
    <property type="match status" value="1"/>
</dbReference>
<dbReference type="EMBL" id="BAAAQA010000022">
    <property type="protein sequence ID" value="GAA2120219.1"/>
    <property type="molecule type" value="Genomic_DNA"/>
</dbReference>
<dbReference type="Gene3D" id="1.10.10.10">
    <property type="entry name" value="Winged helix-like DNA-binding domain superfamily/Winged helix DNA-binding domain"/>
    <property type="match status" value="1"/>
</dbReference>
<evidence type="ECO:0000313" key="7">
    <source>
        <dbReference type="Proteomes" id="UP001500166"/>
    </source>
</evidence>
<dbReference type="NCBIfam" id="NF033788">
    <property type="entry name" value="HTH_metalloreg"/>
    <property type="match status" value="1"/>
</dbReference>
<feature type="compositionally biased region" description="Low complexity" evidence="4">
    <location>
        <begin position="113"/>
        <end position="129"/>
    </location>
</feature>
<dbReference type="InterPro" id="IPR011991">
    <property type="entry name" value="ArsR-like_HTH"/>
</dbReference>
<evidence type="ECO:0000256" key="4">
    <source>
        <dbReference type="SAM" id="MobiDB-lite"/>
    </source>
</evidence>
<proteinExistence type="predicted"/>
<dbReference type="InterPro" id="IPR036388">
    <property type="entry name" value="WH-like_DNA-bd_sf"/>
</dbReference>
<keyword evidence="2" id="KW-0238">DNA-binding</keyword>
<reference evidence="6 7" key="1">
    <citation type="journal article" date="2019" name="Int. J. Syst. Evol. Microbiol.">
        <title>The Global Catalogue of Microorganisms (GCM) 10K type strain sequencing project: providing services to taxonomists for standard genome sequencing and annotation.</title>
        <authorList>
            <consortium name="The Broad Institute Genomics Platform"/>
            <consortium name="The Broad Institute Genome Sequencing Center for Infectious Disease"/>
            <person name="Wu L."/>
            <person name="Ma J."/>
        </authorList>
    </citation>
    <scope>NUCLEOTIDE SEQUENCE [LARGE SCALE GENOMIC DNA]</scope>
    <source>
        <strain evidence="6 7">JCM 15914</strain>
    </source>
</reference>
<dbReference type="InterPro" id="IPR036390">
    <property type="entry name" value="WH_DNA-bd_sf"/>
</dbReference>
<comment type="caution">
    <text evidence="6">The sequence shown here is derived from an EMBL/GenBank/DDBJ whole genome shotgun (WGS) entry which is preliminary data.</text>
</comment>